<comment type="catalytic activity">
    <reaction evidence="7">
        <text>DNA(n) + a 2'-deoxyribonucleoside 5'-triphosphate = DNA(n+1) + diphosphate</text>
        <dbReference type="Rhea" id="RHEA:22508"/>
        <dbReference type="Rhea" id="RHEA-COMP:17339"/>
        <dbReference type="Rhea" id="RHEA-COMP:17340"/>
        <dbReference type="ChEBI" id="CHEBI:33019"/>
        <dbReference type="ChEBI" id="CHEBI:61560"/>
        <dbReference type="ChEBI" id="CHEBI:173112"/>
        <dbReference type="EC" id="2.7.7.7"/>
    </reaction>
</comment>
<sequence length="197" mass="22626">MMIKWIAKELKSYGKQIDRRTAEQIMFAVGQDMHRLANELAKLSAYAGDRDAVTMEDIDAICTKSTEYRVFDLSDAMVKGNAAAASRLMADMLREGEQRLMLLSLLQRQYRQLLFIKILSNERMSPDMMSKHLSLSPFVVRKLQPLAQNYPVDELLWAQNLLTDTEFFVKSGQIPEEGSLEQAVYRLLAKRMKEQVS</sequence>
<dbReference type="GO" id="GO:0009360">
    <property type="term" value="C:DNA polymerase III complex"/>
    <property type="evidence" value="ECO:0007669"/>
    <property type="project" value="TreeGrafter"/>
</dbReference>
<keyword evidence="5" id="KW-0239">DNA-directed DNA polymerase</keyword>
<organism evidence="9">
    <name type="scientific">bioreactor metagenome</name>
    <dbReference type="NCBI Taxonomy" id="1076179"/>
    <lineage>
        <taxon>unclassified sequences</taxon>
        <taxon>metagenomes</taxon>
        <taxon>ecological metagenomes</taxon>
    </lineage>
</organism>
<dbReference type="GO" id="GO:0006261">
    <property type="term" value="P:DNA-templated DNA replication"/>
    <property type="evidence" value="ECO:0007669"/>
    <property type="project" value="TreeGrafter"/>
</dbReference>
<dbReference type="SUPFAM" id="SSF48019">
    <property type="entry name" value="post-AAA+ oligomerization domain-like"/>
    <property type="match status" value="1"/>
</dbReference>
<dbReference type="EC" id="2.7.7.7" evidence="1"/>
<dbReference type="PANTHER" id="PTHR34388">
    <property type="entry name" value="DNA POLYMERASE III SUBUNIT DELTA"/>
    <property type="match status" value="1"/>
</dbReference>
<evidence type="ECO:0000256" key="1">
    <source>
        <dbReference type="ARBA" id="ARBA00012417"/>
    </source>
</evidence>
<keyword evidence="3" id="KW-0548">Nucleotidyltransferase</keyword>
<keyword evidence="2" id="KW-0808">Transferase</keyword>
<dbReference type="GO" id="GO:0003677">
    <property type="term" value="F:DNA binding"/>
    <property type="evidence" value="ECO:0007669"/>
    <property type="project" value="InterPro"/>
</dbReference>
<accession>A0A645DX28</accession>
<proteinExistence type="inferred from homology"/>
<dbReference type="GO" id="GO:0003887">
    <property type="term" value="F:DNA-directed DNA polymerase activity"/>
    <property type="evidence" value="ECO:0007669"/>
    <property type="project" value="UniProtKB-KW"/>
</dbReference>
<dbReference type="InterPro" id="IPR048466">
    <property type="entry name" value="DNA_pol3_delta-like_C"/>
</dbReference>
<evidence type="ECO:0000313" key="9">
    <source>
        <dbReference type="EMBL" id="MPM93871.1"/>
    </source>
</evidence>
<dbReference type="Gene3D" id="1.20.272.10">
    <property type="match status" value="1"/>
</dbReference>
<dbReference type="EMBL" id="VSSQ01040583">
    <property type="protein sequence ID" value="MPM93871.1"/>
    <property type="molecule type" value="Genomic_DNA"/>
</dbReference>
<evidence type="ECO:0000256" key="4">
    <source>
        <dbReference type="ARBA" id="ARBA00022705"/>
    </source>
</evidence>
<dbReference type="InterPro" id="IPR008921">
    <property type="entry name" value="DNA_pol3_clamp-load_cplx_C"/>
</dbReference>
<dbReference type="PANTHER" id="PTHR34388:SF1">
    <property type="entry name" value="DNA POLYMERASE III SUBUNIT DELTA"/>
    <property type="match status" value="1"/>
</dbReference>
<dbReference type="Gene3D" id="1.10.8.60">
    <property type="match status" value="1"/>
</dbReference>
<evidence type="ECO:0000256" key="6">
    <source>
        <dbReference type="ARBA" id="ARBA00034754"/>
    </source>
</evidence>
<reference evidence="9" key="1">
    <citation type="submission" date="2019-08" db="EMBL/GenBank/DDBJ databases">
        <authorList>
            <person name="Kucharzyk K."/>
            <person name="Murdoch R.W."/>
            <person name="Higgins S."/>
            <person name="Loffler F."/>
        </authorList>
    </citation>
    <scope>NUCLEOTIDE SEQUENCE</scope>
</reference>
<dbReference type="AlphaFoldDB" id="A0A645DX28"/>
<evidence type="ECO:0000256" key="3">
    <source>
        <dbReference type="ARBA" id="ARBA00022695"/>
    </source>
</evidence>
<comment type="similarity">
    <text evidence="6">Belongs to the DNA polymerase HolA subunit family.</text>
</comment>
<feature type="domain" description="DNA polymerase III delta subunit-like C-terminal" evidence="8">
    <location>
        <begin position="69"/>
        <end position="186"/>
    </location>
</feature>
<name>A0A645DX28_9ZZZZ</name>
<dbReference type="InterPro" id="IPR005790">
    <property type="entry name" value="DNA_polIII_delta"/>
</dbReference>
<evidence type="ECO:0000256" key="2">
    <source>
        <dbReference type="ARBA" id="ARBA00022679"/>
    </source>
</evidence>
<keyword evidence="4" id="KW-0235">DNA replication</keyword>
<evidence type="ECO:0000259" key="8">
    <source>
        <dbReference type="Pfam" id="PF21694"/>
    </source>
</evidence>
<dbReference type="Pfam" id="PF21694">
    <property type="entry name" value="DNA_pol3_delta_C"/>
    <property type="match status" value="1"/>
</dbReference>
<gene>
    <name evidence="9" type="ORF">SDC9_141013</name>
</gene>
<comment type="caution">
    <text evidence="9">The sequence shown here is derived from an EMBL/GenBank/DDBJ whole genome shotgun (WGS) entry which is preliminary data.</text>
</comment>
<protein>
    <recommendedName>
        <fullName evidence="1">DNA-directed DNA polymerase</fullName>
        <ecNumber evidence="1">2.7.7.7</ecNumber>
    </recommendedName>
</protein>
<evidence type="ECO:0000256" key="5">
    <source>
        <dbReference type="ARBA" id="ARBA00022932"/>
    </source>
</evidence>
<dbReference type="NCBIfam" id="TIGR01128">
    <property type="entry name" value="holA"/>
    <property type="match status" value="1"/>
</dbReference>
<evidence type="ECO:0000256" key="7">
    <source>
        <dbReference type="ARBA" id="ARBA00049244"/>
    </source>
</evidence>